<comment type="catalytic activity">
    <reaction evidence="5">
        <text>7-aminomethyl-7-carbaguanine + 2 NADP(+) = 7-cyano-7-carbaguanine + 2 NADPH + 3 H(+)</text>
        <dbReference type="Rhea" id="RHEA:13409"/>
        <dbReference type="ChEBI" id="CHEBI:15378"/>
        <dbReference type="ChEBI" id="CHEBI:45075"/>
        <dbReference type="ChEBI" id="CHEBI:57783"/>
        <dbReference type="ChEBI" id="CHEBI:58349"/>
        <dbReference type="ChEBI" id="CHEBI:58703"/>
        <dbReference type="EC" id="1.7.1.13"/>
    </reaction>
</comment>
<comment type="pathway">
    <text evidence="5">tRNA modification; tRNA-queuosine biosynthesis.</text>
</comment>
<dbReference type="GO" id="GO:0005737">
    <property type="term" value="C:cytoplasm"/>
    <property type="evidence" value="ECO:0007669"/>
    <property type="project" value="UniProtKB-SubCell"/>
</dbReference>
<dbReference type="Pfam" id="PF14819">
    <property type="entry name" value="QueF_N"/>
    <property type="match status" value="1"/>
</dbReference>
<dbReference type="InterPro" id="IPR016428">
    <property type="entry name" value="QueF_type2"/>
</dbReference>
<dbReference type="GO" id="GO:0008616">
    <property type="term" value="P:tRNA queuosine(34) biosynthetic process"/>
    <property type="evidence" value="ECO:0007669"/>
    <property type="project" value="UniProtKB-UniRule"/>
</dbReference>
<dbReference type="InterPro" id="IPR043133">
    <property type="entry name" value="GTP-CH-I_C/QueF"/>
</dbReference>
<reference evidence="7 8" key="1">
    <citation type="submission" date="2017-02" db="EMBL/GenBank/DDBJ databases">
        <title>Pseudoalteromonas ulvae TC14 Genome.</title>
        <authorList>
            <person name="Molmeret M."/>
        </authorList>
    </citation>
    <scope>NUCLEOTIDE SEQUENCE [LARGE SCALE GENOMIC DNA]</scope>
    <source>
        <strain evidence="7">TC14</strain>
    </source>
</reference>
<evidence type="ECO:0000256" key="5">
    <source>
        <dbReference type="HAMAP-Rule" id="MF_00817"/>
    </source>
</evidence>
<keyword evidence="2 5" id="KW-0671">Queuosine biosynthesis</keyword>
<dbReference type="Proteomes" id="UP000194841">
    <property type="component" value="Unassembled WGS sequence"/>
</dbReference>
<feature type="binding site" evidence="5">
    <location>
        <begin position="88"/>
        <end position="90"/>
    </location>
    <ligand>
        <name>substrate</name>
    </ligand>
</feature>
<protein>
    <recommendedName>
        <fullName evidence="5">NADPH-dependent 7-cyano-7-deazaguanine reductase</fullName>
        <ecNumber evidence="5">1.7.1.13</ecNumber>
    </recommendedName>
    <alternativeName>
        <fullName evidence="5">7-cyano-7-carbaguanine reductase</fullName>
    </alternativeName>
    <alternativeName>
        <fullName evidence="5">NADPH-dependent nitrile oxidoreductase</fullName>
    </alternativeName>
    <alternativeName>
        <fullName evidence="5">PreQ(0) reductase</fullName>
    </alternativeName>
</protein>
<dbReference type="PANTHER" id="PTHR34354">
    <property type="entry name" value="NADPH-DEPENDENT 7-CYANO-7-DEAZAGUANINE REDUCTASE"/>
    <property type="match status" value="1"/>
</dbReference>
<dbReference type="Pfam" id="PF14489">
    <property type="entry name" value="QueF"/>
    <property type="match status" value="1"/>
</dbReference>
<feature type="domain" description="NADPH-dependent 7-cyano-7-deazaguanine reductase N-terminal" evidence="6">
    <location>
        <begin position="21"/>
        <end position="131"/>
    </location>
</feature>
<evidence type="ECO:0000313" key="8">
    <source>
        <dbReference type="Proteomes" id="UP000194841"/>
    </source>
</evidence>
<keyword evidence="4 5" id="KW-0560">Oxidoreductase</keyword>
<dbReference type="InterPro" id="IPR029139">
    <property type="entry name" value="QueF_N"/>
</dbReference>
<organism evidence="7 8">
    <name type="scientific">Pseudoalteromonas ulvae</name>
    <dbReference type="NCBI Taxonomy" id="107327"/>
    <lineage>
        <taxon>Bacteria</taxon>
        <taxon>Pseudomonadati</taxon>
        <taxon>Pseudomonadota</taxon>
        <taxon>Gammaproteobacteria</taxon>
        <taxon>Alteromonadales</taxon>
        <taxon>Pseudoalteromonadaceae</taxon>
        <taxon>Pseudoalteromonas</taxon>
    </lineage>
</organism>
<comment type="similarity">
    <text evidence="5">Belongs to the GTP cyclohydrolase I family. QueF type 2 subfamily.</text>
</comment>
<evidence type="ECO:0000256" key="1">
    <source>
        <dbReference type="ARBA" id="ARBA00022490"/>
    </source>
</evidence>
<evidence type="ECO:0000256" key="3">
    <source>
        <dbReference type="ARBA" id="ARBA00022857"/>
    </source>
</evidence>
<dbReference type="NCBIfam" id="TIGR03138">
    <property type="entry name" value="QueF"/>
    <property type="match status" value="1"/>
</dbReference>
<sequence length="282" mass="32422">MTDYENSPELKGTLLGQETQYKDQYDASLLFPIARKLNRDELNIDEAALPFYGEDTWTGYELSWLNNKGKPQVAVAEFVFPCQSSHIIESKSFKLYLNSFNQTRFASQEIVQDLLVKDLSAGCNAPVEVRIYGPEVFNCIANTPMPGVCIDDLDIEVDCYDLNKQLLQLAPNQDTVTETLHSHLLKSNCLITSQPDWASIVIRYTGKQICHESLLRYLISFRSHNEFHEQCVERIYCDIQQQLGISELEVYARYTRRGGLDINPFRSNRQNKTSFSLKINRQ</sequence>
<comment type="subcellular location">
    <subcellularLocation>
        <location evidence="5">Cytoplasm</location>
    </subcellularLocation>
</comment>
<evidence type="ECO:0000256" key="2">
    <source>
        <dbReference type="ARBA" id="ARBA00022785"/>
    </source>
</evidence>
<keyword evidence="3 5" id="KW-0521">NADP</keyword>
<comment type="subunit">
    <text evidence="5">Homodimer.</text>
</comment>
<dbReference type="SUPFAM" id="SSF55620">
    <property type="entry name" value="Tetrahydrobiopterin biosynthesis enzymes-like"/>
    <property type="match status" value="1"/>
</dbReference>
<comment type="caution">
    <text evidence="7">The sequence shown here is derived from an EMBL/GenBank/DDBJ whole genome shotgun (WGS) entry which is preliminary data.</text>
</comment>
<dbReference type="InterPro" id="IPR050084">
    <property type="entry name" value="NADPH_dep_7-cyano-7-deazaG_red"/>
</dbReference>
<dbReference type="Gene3D" id="3.30.1130.10">
    <property type="match status" value="2"/>
</dbReference>
<feature type="binding site" evidence="5">
    <location>
        <begin position="257"/>
        <end position="258"/>
    </location>
    <ligand>
        <name>NADPH</name>
        <dbReference type="ChEBI" id="CHEBI:57783"/>
    </ligand>
</feature>
<dbReference type="UniPathway" id="UPA00392"/>
<gene>
    <name evidence="5" type="primary">queF</name>
    <name evidence="7" type="ORF">B1199_08140</name>
</gene>
<dbReference type="EC" id="1.7.1.13" evidence="5"/>
<evidence type="ECO:0000259" key="6">
    <source>
        <dbReference type="Pfam" id="PF14819"/>
    </source>
</evidence>
<accession>A0A244CS42</accession>
<dbReference type="GO" id="GO:0033739">
    <property type="term" value="F:preQ1 synthase activity"/>
    <property type="evidence" value="ECO:0007669"/>
    <property type="project" value="UniProtKB-UniRule"/>
</dbReference>
<dbReference type="AlphaFoldDB" id="A0A244CS42"/>
<dbReference type="RefSeq" id="WP_086743995.1">
    <property type="nucleotide sequence ID" value="NZ_MWPV01000002.1"/>
</dbReference>
<comment type="function">
    <text evidence="5">Catalyzes the NADPH-dependent reduction of 7-cyano-7-deazaguanine (preQ0) to 7-aminomethyl-7-deazaguanine (preQ1).</text>
</comment>
<dbReference type="InterPro" id="IPR029500">
    <property type="entry name" value="QueF"/>
</dbReference>
<keyword evidence="8" id="KW-1185">Reference proteome</keyword>
<evidence type="ECO:0000256" key="4">
    <source>
        <dbReference type="ARBA" id="ARBA00023002"/>
    </source>
</evidence>
<keyword evidence="1 5" id="KW-0963">Cytoplasm</keyword>
<feature type="active site" description="Proton donor" evidence="5">
    <location>
        <position position="196"/>
    </location>
</feature>
<proteinExistence type="inferred from homology"/>
<dbReference type="PANTHER" id="PTHR34354:SF1">
    <property type="entry name" value="NADPH-DEPENDENT 7-CYANO-7-DEAZAGUANINE REDUCTASE"/>
    <property type="match status" value="1"/>
</dbReference>
<feature type="active site" description="Thioimide intermediate" evidence="5">
    <location>
        <position position="189"/>
    </location>
</feature>
<dbReference type="HAMAP" id="MF_00817">
    <property type="entry name" value="QueF_type2"/>
    <property type="match status" value="1"/>
</dbReference>
<evidence type="ECO:0000313" key="7">
    <source>
        <dbReference type="EMBL" id="OUL58296.1"/>
    </source>
</evidence>
<name>A0A244CS42_PSEDV</name>
<dbReference type="EMBL" id="MWPV01000002">
    <property type="protein sequence ID" value="OUL58296.1"/>
    <property type="molecule type" value="Genomic_DNA"/>
</dbReference>
<dbReference type="OrthoDB" id="9789995at2"/>
<feature type="binding site" evidence="5">
    <location>
        <begin position="228"/>
        <end position="229"/>
    </location>
    <ligand>
        <name>substrate</name>
    </ligand>
</feature>
<feature type="binding site" evidence="5">
    <location>
        <begin position="90"/>
        <end position="91"/>
    </location>
    <ligand>
        <name>NADPH</name>
        <dbReference type="ChEBI" id="CHEBI:57783"/>
    </ligand>
</feature>
<dbReference type="PIRSF" id="PIRSF004750">
    <property type="entry name" value="Nitrile_oxidored_YqcD_prd"/>
    <property type="match status" value="1"/>
</dbReference>